<keyword evidence="4" id="KW-0378">Hydrolase</keyword>
<dbReference type="EMBL" id="FNRY01000001">
    <property type="protein sequence ID" value="SEB60494.1"/>
    <property type="molecule type" value="Genomic_DNA"/>
</dbReference>
<dbReference type="InterPro" id="IPR007184">
    <property type="entry name" value="Mannoside_phosphorylase"/>
</dbReference>
<accession>A0A1H4KPN8</accession>
<gene>
    <name evidence="4" type="ORF">SAMN04489806_1257</name>
</gene>
<sequence>MTDIDTQTAIPYALERIGVIMRPDPARPEEADGVLNPATCWGSDGQLYLYPRLVAAGNVSRVGRARVVIEDGVPTGVERLGSVLEPDRGWEHGSAHGGVEDPRITSIPSLGLSVMTYVAFGPLGPKPALAVSRDGIEWSRLGPIQFGYDDALDTDLNLFPNKDVVFFPDVVPDPNGVPSYALLHRPMWDFSFVRPGEAPPLPTGIVDDRASVWISYVPAADVVADVSALARPRTHRFVAGPEFAWEQLKIGAGPAPLRTPEGWLVVHHGVTGTVVGGAFVPQSNVRYEAGALLLDAADPSRVLARTPEPLLVPETAEETAGTVANVVFPTAIEKIGDAHFVFYGMADSQIGVARLVRR</sequence>
<evidence type="ECO:0000313" key="4">
    <source>
        <dbReference type="EMBL" id="SEB60494.1"/>
    </source>
</evidence>
<reference evidence="4 5" key="1">
    <citation type="submission" date="2016-10" db="EMBL/GenBank/DDBJ databases">
        <authorList>
            <person name="de Groot N.N."/>
        </authorList>
    </citation>
    <scope>NUCLEOTIDE SEQUENCE [LARGE SCALE GENOMIC DNA]</scope>
    <source>
        <strain evidence="4 5">DSM 21799</strain>
    </source>
</reference>
<keyword evidence="5" id="KW-1185">Reference proteome</keyword>
<evidence type="ECO:0000256" key="3">
    <source>
        <dbReference type="ARBA" id="ARBA00024356"/>
    </source>
</evidence>
<proteinExistence type="inferred from homology"/>
<comment type="similarity">
    <text evidence="3">Belongs to the glycosyl hydrolase 130 family.</text>
</comment>
<dbReference type="PANTHER" id="PTHR34106">
    <property type="entry name" value="GLYCOSIDASE"/>
    <property type="match status" value="1"/>
</dbReference>
<dbReference type="GO" id="GO:0016787">
    <property type="term" value="F:hydrolase activity"/>
    <property type="evidence" value="ECO:0007669"/>
    <property type="project" value="UniProtKB-KW"/>
</dbReference>
<dbReference type="AlphaFoldDB" id="A0A1H4KPN8"/>
<dbReference type="SUPFAM" id="SSF75005">
    <property type="entry name" value="Arabinanase/levansucrase/invertase"/>
    <property type="match status" value="1"/>
</dbReference>
<keyword evidence="2" id="KW-0808">Transferase</keyword>
<dbReference type="Gene3D" id="2.115.10.20">
    <property type="entry name" value="Glycosyl hydrolase domain, family 43"/>
    <property type="match status" value="1"/>
</dbReference>
<dbReference type="Proteomes" id="UP000199183">
    <property type="component" value="Unassembled WGS sequence"/>
</dbReference>
<organism evidence="4 5">
    <name type="scientific">Paramicrobacterium humi</name>
    <dbReference type="NCBI Taxonomy" id="640635"/>
    <lineage>
        <taxon>Bacteria</taxon>
        <taxon>Bacillati</taxon>
        <taxon>Actinomycetota</taxon>
        <taxon>Actinomycetes</taxon>
        <taxon>Micrococcales</taxon>
        <taxon>Microbacteriaceae</taxon>
        <taxon>Paramicrobacterium</taxon>
    </lineage>
</organism>
<protein>
    <submittedName>
        <fullName evidence="4">Predicted glycosyl hydrolase, GH43/DUF377 family</fullName>
    </submittedName>
</protein>
<evidence type="ECO:0000256" key="2">
    <source>
        <dbReference type="ARBA" id="ARBA00022679"/>
    </source>
</evidence>
<dbReference type="InterPro" id="IPR023296">
    <property type="entry name" value="Glyco_hydro_beta-prop_sf"/>
</dbReference>
<evidence type="ECO:0000313" key="5">
    <source>
        <dbReference type="Proteomes" id="UP000199183"/>
    </source>
</evidence>
<name>A0A1H4KPN8_9MICO</name>
<keyword evidence="1" id="KW-0328">Glycosyltransferase</keyword>
<dbReference type="GO" id="GO:0016757">
    <property type="term" value="F:glycosyltransferase activity"/>
    <property type="evidence" value="ECO:0007669"/>
    <property type="project" value="UniProtKB-KW"/>
</dbReference>
<evidence type="ECO:0000256" key="1">
    <source>
        <dbReference type="ARBA" id="ARBA00022676"/>
    </source>
</evidence>
<dbReference type="PANTHER" id="PTHR34106:SF5">
    <property type="entry name" value="GLYCOSIDASE"/>
    <property type="match status" value="1"/>
</dbReference>
<dbReference type="STRING" id="640635.SAMN04489806_1257"/>
<dbReference type="Pfam" id="PF04041">
    <property type="entry name" value="Glyco_hydro_130"/>
    <property type="match status" value="1"/>
</dbReference>